<name>A0ABQ7FK97_9ACTN</name>
<sequence>MPHPPGAADERRAFALHPGRRAGAAQPEGGAGDEVQCRVLLVEVRGAHRRGHLPFVTAERPVAAQRGDAVRGHPPGVQQPGRVGGAQQAAADGAAENQQVVVAAVPGARSAAEAQRAGGGQGQPLLLPGQRQR</sequence>
<feature type="region of interest" description="Disordered" evidence="1">
    <location>
        <begin position="1"/>
        <end position="32"/>
    </location>
</feature>
<evidence type="ECO:0000313" key="3">
    <source>
        <dbReference type="Proteomes" id="UP000621266"/>
    </source>
</evidence>
<organism evidence="2 3">
    <name type="scientific">Streptomyces lycii</name>
    <dbReference type="NCBI Taxonomy" id="2654337"/>
    <lineage>
        <taxon>Bacteria</taxon>
        <taxon>Bacillati</taxon>
        <taxon>Actinomycetota</taxon>
        <taxon>Actinomycetes</taxon>
        <taxon>Kitasatosporales</taxon>
        <taxon>Streptomycetaceae</taxon>
        <taxon>Streptomyces</taxon>
    </lineage>
</organism>
<reference evidence="2 3" key="1">
    <citation type="submission" date="2019-10" db="EMBL/GenBank/DDBJ databases">
        <title>Streptomyces tenebrisbrunneis sp.nov., an endogenous actinomycete isolated from of Lycium ruthenicum.</title>
        <authorList>
            <person name="Ma L."/>
        </authorList>
    </citation>
    <scope>NUCLEOTIDE SEQUENCE [LARGE SCALE GENOMIC DNA]</scope>
    <source>
        <strain evidence="2 3">TRM 66187</strain>
    </source>
</reference>
<evidence type="ECO:0000313" key="2">
    <source>
        <dbReference type="EMBL" id="KAF4408403.1"/>
    </source>
</evidence>
<gene>
    <name evidence="2" type="ORF">GCU69_14520</name>
</gene>
<feature type="region of interest" description="Disordered" evidence="1">
    <location>
        <begin position="108"/>
        <end position="133"/>
    </location>
</feature>
<feature type="compositionally biased region" description="Low complexity" evidence="1">
    <location>
        <begin position="123"/>
        <end position="133"/>
    </location>
</feature>
<protein>
    <submittedName>
        <fullName evidence="2">Uncharacterized protein</fullName>
    </submittedName>
</protein>
<dbReference type="EMBL" id="WHPN01000275">
    <property type="protein sequence ID" value="KAF4408403.1"/>
    <property type="molecule type" value="Genomic_DNA"/>
</dbReference>
<proteinExistence type="predicted"/>
<comment type="caution">
    <text evidence="2">The sequence shown here is derived from an EMBL/GenBank/DDBJ whole genome shotgun (WGS) entry which is preliminary data.</text>
</comment>
<evidence type="ECO:0000256" key="1">
    <source>
        <dbReference type="SAM" id="MobiDB-lite"/>
    </source>
</evidence>
<feature type="compositionally biased region" description="Low complexity" evidence="1">
    <location>
        <begin position="72"/>
        <end position="95"/>
    </location>
</feature>
<accession>A0ABQ7FK97</accession>
<keyword evidence="3" id="KW-1185">Reference proteome</keyword>
<feature type="region of interest" description="Disordered" evidence="1">
    <location>
        <begin position="68"/>
        <end position="95"/>
    </location>
</feature>
<dbReference type="Proteomes" id="UP000621266">
    <property type="component" value="Unassembled WGS sequence"/>
</dbReference>